<comment type="similarity">
    <text evidence="2 11 12">Belongs to the RPAP2 family.</text>
</comment>
<evidence type="ECO:0000256" key="4">
    <source>
        <dbReference type="ARBA" id="ARBA00022771"/>
    </source>
</evidence>
<feature type="region of interest" description="Disordered" evidence="13">
    <location>
        <begin position="216"/>
        <end position="300"/>
    </location>
</feature>
<feature type="domain" description="RTR1-type" evidence="14">
    <location>
        <begin position="51"/>
        <end position="134"/>
    </location>
</feature>
<dbReference type="InterPro" id="IPR039693">
    <property type="entry name" value="Rtr1/RPAP2"/>
</dbReference>
<evidence type="ECO:0000256" key="9">
    <source>
        <dbReference type="ARBA" id="ARBA00047761"/>
    </source>
</evidence>
<evidence type="ECO:0000256" key="1">
    <source>
        <dbReference type="ARBA" id="ARBA00004123"/>
    </source>
</evidence>
<dbReference type="PANTHER" id="PTHR14732">
    <property type="entry name" value="RNA POLYMERASE II SUBUNIT B1 CTD PHOSPHATASE RPAP2-RELATED"/>
    <property type="match status" value="1"/>
</dbReference>
<feature type="region of interest" description="Disordered" evidence="13">
    <location>
        <begin position="153"/>
        <end position="188"/>
    </location>
</feature>
<evidence type="ECO:0000259" key="14">
    <source>
        <dbReference type="PROSITE" id="PS51479"/>
    </source>
</evidence>
<proteinExistence type="inferred from homology"/>
<keyword evidence="7 12" id="KW-0904">Protein phosphatase</keyword>
<comment type="caution">
    <text evidence="15">The sequence shown here is derived from an EMBL/GenBank/DDBJ whole genome shotgun (WGS) entry which is preliminary data.</text>
</comment>
<dbReference type="Proteomes" id="UP001321473">
    <property type="component" value="Unassembled WGS sequence"/>
</dbReference>
<evidence type="ECO:0000256" key="6">
    <source>
        <dbReference type="ARBA" id="ARBA00022833"/>
    </source>
</evidence>
<dbReference type="GO" id="GO:0005737">
    <property type="term" value="C:cytoplasm"/>
    <property type="evidence" value="ECO:0007669"/>
    <property type="project" value="TreeGrafter"/>
</dbReference>
<dbReference type="Gene3D" id="1.25.40.820">
    <property type="match status" value="1"/>
</dbReference>
<evidence type="ECO:0000256" key="10">
    <source>
        <dbReference type="ARBA" id="ARBA00048336"/>
    </source>
</evidence>
<evidence type="ECO:0000256" key="2">
    <source>
        <dbReference type="ARBA" id="ARBA00005676"/>
    </source>
</evidence>
<dbReference type="EMBL" id="JARKHS020035811">
    <property type="protein sequence ID" value="KAK8756883.1"/>
    <property type="molecule type" value="Genomic_DNA"/>
</dbReference>
<gene>
    <name evidence="15" type="ORF">V5799_000417</name>
</gene>
<dbReference type="PROSITE" id="PS51479">
    <property type="entry name" value="ZF_RTR1"/>
    <property type="match status" value="1"/>
</dbReference>
<evidence type="ECO:0000256" key="11">
    <source>
        <dbReference type="PROSITE-ProRule" id="PRU00812"/>
    </source>
</evidence>
<feature type="compositionally biased region" description="Acidic residues" evidence="13">
    <location>
        <begin position="225"/>
        <end position="236"/>
    </location>
</feature>
<dbReference type="Pfam" id="PF04181">
    <property type="entry name" value="RPAP2_Rtr1"/>
    <property type="match status" value="1"/>
</dbReference>
<dbReference type="GO" id="GO:0008270">
    <property type="term" value="F:zinc ion binding"/>
    <property type="evidence" value="ECO:0007669"/>
    <property type="project" value="UniProtKB-KW"/>
</dbReference>
<keyword evidence="8 12" id="KW-0539">Nucleus</keyword>
<keyword evidence="16" id="KW-1185">Reference proteome</keyword>
<comment type="function">
    <text evidence="12">Putative RNA polymerase II subunit B1 C-terminal domain (CTD) phosphatase involved in RNA polymerase II transcription regulation.</text>
</comment>
<comment type="catalytic activity">
    <reaction evidence="9 12">
        <text>O-phospho-L-seryl-[protein] + H2O = L-seryl-[protein] + phosphate</text>
        <dbReference type="Rhea" id="RHEA:20629"/>
        <dbReference type="Rhea" id="RHEA-COMP:9863"/>
        <dbReference type="Rhea" id="RHEA-COMP:11604"/>
        <dbReference type="ChEBI" id="CHEBI:15377"/>
        <dbReference type="ChEBI" id="CHEBI:29999"/>
        <dbReference type="ChEBI" id="CHEBI:43474"/>
        <dbReference type="ChEBI" id="CHEBI:83421"/>
        <dbReference type="EC" id="3.1.3.16"/>
    </reaction>
</comment>
<reference evidence="15 16" key="1">
    <citation type="journal article" date="2023" name="Arcadia Sci">
        <title>De novo assembly of a long-read Amblyomma americanum tick genome.</title>
        <authorList>
            <person name="Chou S."/>
            <person name="Poskanzer K.E."/>
            <person name="Rollins M."/>
            <person name="Thuy-Boun P.S."/>
        </authorList>
    </citation>
    <scope>NUCLEOTIDE SEQUENCE [LARGE SCALE GENOMIC DNA]</scope>
    <source>
        <strain evidence="15">F_SG_1</strain>
        <tissue evidence="15">Salivary glands</tissue>
    </source>
</reference>
<evidence type="ECO:0000256" key="13">
    <source>
        <dbReference type="SAM" id="MobiDB-lite"/>
    </source>
</evidence>
<comment type="subcellular location">
    <subcellularLocation>
        <location evidence="1 12">Nucleus</location>
    </subcellularLocation>
</comment>
<evidence type="ECO:0000256" key="5">
    <source>
        <dbReference type="ARBA" id="ARBA00022801"/>
    </source>
</evidence>
<evidence type="ECO:0000256" key="12">
    <source>
        <dbReference type="RuleBase" id="RU367080"/>
    </source>
</evidence>
<keyword evidence="4 12" id="KW-0863">Zinc-finger</keyword>
<dbReference type="InterPro" id="IPR038534">
    <property type="entry name" value="Rtr1/RPAP2_sf"/>
</dbReference>
<dbReference type="GO" id="GO:0008420">
    <property type="term" value="F:RNA polymerase II CTD heptapeptide repeat phosphatase activity"/>
    <property type="evidence" value="ECO:0007669"/>
    <property type="project" value="UniProtKB-UniRule"/>
</dbReference>
<comment type="catalytic activity">
    <reaction evidence="10 12">
        <text>O-phospho-L-threonyl-[protein] + H2O = L-threonyl-[protein] + phosphate</text>
        <dbReference type="Rhea" id="RHEA:47004"/>
        <dbReference type="Rhea" id="RHEA-COMP:11060"/>
        <dbReference type="Rhea" id="RHEA-COMP:11605"/>
        <dbReference type="ChEBI" id="CHEBI:15377"/>
        <dbReference type="ChEBI" id="CHEBI:30013"/>
        <dbReference type="ChEBI" id="CHEBI:43474"/>
        <dbReference type="ChEBI" id="CHEBI:61977"/>
        <dbReference type="EC" id="3.1.3.16"/>
    </reaction>
</comment>
<keyword evidence="3 12" id="KW-0479">Metal-binding</keyword>
<feature type="compositionally biased region" description="Basic and acidic residues" evidence="13">
    <location>
        <begin position="237"/>
        <end position="247"/>
    </location>
</feature>
<protein>
    <recommendedName>
        <fullName evidence="12">RNA polymerase II subunit B1 CTD phosphatase RPAP2 homolog</fullName>
        <ecNumber evidence="12">3.1.3.16</ecNumber>
    </recommendedName>
</protein>
<evidence type="ECO:0000256" key="3">
    <source>
        <dbReference type="ARBA" id="ARBA00022723"/>
    </source>
</evidence>
<dbReference type="InterPro" id="IPR007308">
    <property type="entry name" value="Rtr1/RPAP2_dom"/>
</dbReference>
<keyword evidence="5 12" id="KW-0378">Hydrolase</keyword>
<feature type="compositionally biased region" description="Basic and acidic residues" evidence="13">
    <location>
        <begin position="153"/>
        <end position="168"/>
    </location>
</feature>
<accession>A0AAQ4D343</accession>
<evidence type="ECO:0000256" key="7">
    <source>
        <dbReference type="ARBA" id="ARBA00022912"/>
    </source>
</evidence>
<dbReference type="AlphaFoldDB" id="A0AAQ4D343"/>
<sequence length="609" mass="68632">MDKMNSKSTPTSERKQAILKTIERRDSCKKRAAQVVEELLETSLSEEWLLGVLHDLSQQDYQDAVEERVILLLCGYPLCNKKIAELPKQKYHICVKTNKVYDITHRKQFCSNACYRASTFLKAQLWDGPLWLRDEADSNTKYRIYREEEQSMQVVKKDGRGDEVDLGHRRVTQQDADGPPDSTPGRILKPTKYILPYVTPDALKKLAEGIDSMTLDSAAESREIEESDPDDLDMSDAQEHLQPHENTRQTAAASSQPKHDAGAGSIPSQNQKAWQSALASEQQSRAAKASPTSSEAPGLPIERVGHALKQWITARTVAFLVGEGAARRFVLNNQTQEEAVKAERYRMLYSKLCKRLDEEERAEMKLAASCLDSDDDEDVQVPTRPMAPMPTMNQLKQDSRLSKLQVHEKNQDQFEKQNENVKAKQAAVAASRKTSKALKEKHMEAADCAHTCERQPVLPLVDSHAQNVHRRRIVLNWLRKVLPDLLDMLYMDLSEVSCYLTELVLTFRLSAENITFRLETWTHIAAAVLIISKLPGPHPMIAYATECTAFVATAAITPASKKTRLSRKCPALNSAIMMEESRKRFSLFLEDTAISLQEITCVVDDLLGS</sequence>
<dbReference type="PANTHER" id="PTHR14732:SF0">
    <property type="entry name" value="RNA POLYMERASE II SUBUNIT B1 CTD PHOSPHATASE RPAP2-RELATED"/>
    <property type="match status" value="1"/>
</dbReference>
<dbReference type="GO" id="GO:0043175">
    <property type="term" value="F:RNA polymerase core enzyme binding"/>
    <property type="evidence" value="ECO:0007669"/>
    <property type="project" value="UniProtKB-UniRule"/>
</dbReference>
<organism evidence="15 16">
    <name type="scientific">Amblyomma americanum</name>
    <name type="common">Lone star tick</name>
    <dbReference type="NCBI Taxonomy" id="6943"/>
    <lineage>
        <taxon>Eukaryota</taxon>
        <taxon>Metazoa</taxon>
        <taxon>Ecdysozoa</taxon>
        <taxon>Arthropoda</taxon>
        <taxon>Chelicerata</taxon>
        <taxon>Arachnida</taxon>
        <taxon>Acari</taxon>
        <taxon>Parasitiformes</taxon>
        <taxon>Ixodida</taxon>
        <taxon>Ixodoidea</taxon>
        <taxon>Ixodidae</taxon>
        <taxon>Amblyomminae</taxon>
        <taxon>Amblyomma</taxon>
    </lineage>
</organism>
<evidence type="ECO:0000313" key="15">
    <source>
        <dbReference type="EMBL" id="KAK8756883.1"/>
    </source>
</evidence>
<evidence type="ECO:0000256" key="8">
    <source>
        <dbReference type="ARBA" id="ARBA00023242"/>
    </source>
</evidence>
<dbReference type="EC" id="3.1.3.16" evidence="12"/>
<keyword evidence="6 12" id="KW-0862">Zinc</keyword>
<name>A0AAQ4D343_AMBAM</name>
<evidence type="ECO:0000313" key="16">
    <source>
        <dbReference type="Proteomes" id="UP001321473"/>
    </source>
</evidence>
<dbReference type="GO" id="GO:0005634">
    <property type="term" value="C:nucleus"/>
    <property type="evidence" value="ECO:0007669"/>
    <property type="project" value="UniProtKB-SubCell"/>
</dbReference>
<feature type="compositionally biased region" description="Polar residues" evidence="13">
    <location>
        <begin position="266"/>
        <end position="295"/>
    </location>
</feature>